<protein>
    <submittedName>
        <fullName evidence="8">Methylated-DNA--[protein]-cysteine S-methyltransferase</fullName>
        <ecNumber evidence="8">2.1.1.63</ecNumber>
    </submittedName>
</protein>
<dbReference type="RefSeq" id="WP_215625107.1">
    <property type="nucleotide sequence ID" value="NZ_CP067089.2"/>
</dbReference>
<dbReference type="PROSITE" id="PS00374">
    <property type="entry name" value="MGMT"/>
    <property type="match status" value="1"/>
</dbReference>
<evidence type="ECO:0000313" key="8">
    <source>
        <dbReference type="EMBL" id="QQO07801.1"/>
    </source>
</evidence>
<dbReference type="InterPro" id="IPR036388">
    <property type="entry name" value="WH-like_DNA-bd_sf"/>
</dbReference>
<name>A0A7T7XK21_9SPIR</name>
<dbReference type="Proteomes" id="UP000595917">
    <property type="component" value="Chromosome"/>
</dbReference>
<dbReference type="EC" id="2.1.1.63" evidence="8"/>
<dbReference type="SUPFAM" id="SSF46767">
    <property type="entry name" value="Methylated DNA-protein cysteine methyltransferase, C-terminal domain"/>
    <property type="match status" value="1"/>
</dbReference>
<keyword evidence="3 8" id="KW-0808">Transferase</keyword>
<dbReference type="Pfam" id="PF01035">
    <property type="entry name" value="DNA_binding_1"/>
    <property type="match status" value="1"/>
</dbReference>
<sequence>MVEDRSNSGLMEMDETFLLRVYDQVAGIPSGKVCTYGKIAELAGYPGASREVGSAMSRVKEGSGLPCHRVVNKKGTLAPDYAFGGQEAQRALLETEGVGFLPDGAIDIKKHLWPEEPGDGQLAFDL</sequence>
<dbReference type="PANTHER" id="PTHR42942">
    <property type="entry name" value="6-O-METHYLGUANINE DNA METHYLTRANSFERASE"/>
    <property type="match status" value="1"/>
</dbReference>
<evidence type="ECO:0000256" key="3">
    <source>
        <dbReference type="ARBA" id="ARBA00022679"/>
    </source>
</evidence>
<proteinExistence type="predicted"/>
<evidence type="ECO:0000259" key="7">
    <source>
        <dbReference type="Pfam" id="PF01035"/>
    </source>
</evidence>
<evidence type="ECO:0000256" key="1">
    <source>
        <dbReference type="ARBA" id="ARBA00001286"/>
    </source>
</evidence>
<dbReference type="InterPro" id="IPR001497">
    <property type="entry name" value="MethylDNA_cys_MeTrfase_AS"/>
</dbReference>
<accession>A0A7T7XK21</accession>
<dbReference type="NCBIfam" id="TIGR00589">
    <property type="entry name" value="ogt"/>
    <property type="match status" value="1"/>
</dbReference>
<dbReference type="Gene3D" id="1.10.10.10">
    <property type="entry name" value="Winged helix-like DNA-binding domain superfamily/Winged helix DNA-binding domain"/>
    <property type="match status" value="1"/>
</dbReference>
<dbReference type="PANTHER" id="PTHR42942:SF1">
    <property type="entry name" value="ALKYLTRANSFERASE-LIKE PROTEIN 1"/>
    <property type="match status" value="1"/>
</dbReference>
<dbReference type="InterPro" id="IPR036217">
    <property type="entry name" value="MethylDNA_cys_MeTrfase_DNAb"/>
</dbReference>
<feature type="domain" description="Methylated-DNA-[protein]-cysteine S-methyltransferase DNA binding" evidence="7">
    <location>
        <begin position="17"/>
        <end position="98"/>
    </location>
</feature>
<keyword evidence="9" id="KW-1185">Reference proteome</keyword>
<keyword evidence="5" id="KW-0234">DNA repair</keyword>
<dbReference type="InterPro" id="IPR014048">
    <property type="entry name" value="MethylDNA_cys_MeTrfase_DNA-bd"/>
</dbReference>
<evidence type="ECO:0000256" key="4">
    <source>
        <dbReference type="ARBA" id="ARBA00022763"/>
    </source>
</evidence>
<evidence type="ECO:0000256" key="5">
    <source>
        <dbReference type="ARBA" id="ARBA00023204"/>
    </source>
</evidence>
<organism evidence="8 9">
    <name type="scientific">Breznakiella homolactica</name>
    <dbReference type="NCBI Taxonomy" id="2798577"/>
    <lineage>
        <taxon>Bacteria</taxon>
        <taxon>Pseudomonadati</taxon>
        <taxon>Spirochaetota</taxon>
        <taxon>Spirochaetia</taxon>
        <taxon>Spirochaetales</taxon>
        <taxon>Breznakiellaceae</taxon>
        <taxon>Breznakiella</taxon>
    </lineage>
</organism>
<dbReference type="GO" id="GO:0003908">
    <property type="term" value="F:methylated-DNA-[protein]-cysteine S-methyltransferase activity"/>
    <property type="evidence" value="ECO:0007669"/>
    <property type="project" value="UniProtKB-EC"/>
</dbReference>
<dbReference type="AlphaFoldDB" id="A0A7T7XK21"/>
<dbReference type="KEGG" id="bhc:JFL75_12720"/>
<comment type="catalytic activity">
    <reaction evidence="1">
        <text>a 4-O-methyl-thymidine in DNA + L-cysteinyl-[protein] = a thymidine in DNA + S-methyl-L-cysteinyl-[protein]</text>
        <dbReference type="Rhea" id="RHEA:53428"/>
        <dbReference type="Rhea" id="RHEA-COMP:10131"/>
        <dbReference type="Rhea" id="RHEA-COMP:10132"/>
        <dbReference type="Rhea" id="RHEA-COMP:13555"/>
        <dbReference type="Rhea" id="RHEA-COMP:13556"/>
        <dbReference type="ChEBI" id="CHEBI:29950"/>
        <dbReference type="ChEBI" id="CHEBI:82612"/>
        <dbReference type="ChEBI" id="CHEBI:137386"/>
        <dbReference type="ChEBI" id="CHEBI:137387"/>
        <dbReference type="EC" id="2.1.1.63"/>
    </reaction>
</comment>
<evidence type="ECO:0000256" key="6">
    <source>
        <dbReference type="ARBA" id="ARBA00049348"/>
    </source>
</evidence>
<keyword evidence="2 8" id="KW-0489">Methyltransferase</keyword>
<dbReference type="InterPro" id="IPR052520">
    <property type="entry name" value="ATL_DNA_repair"/>
</dbReference>
<gene>
    <name evidence="8" type="ORF">JFL75_12720</name>
</gene>
<dbReference type="CDD" id="cd06445">
    <property type="entry name" value="ATase"/>
    <property type="match status" value="1"/>
</dbReference>
<evidence type="ECO:0000256" key="2">
    <source>
        <dbReference type="ARBA" id="ARBA00022603"/>
    </source>
</evidence>
<comment type="catalytic activity">
    <reaction evidence="6">
        <text>a 6-O-methyl-2'-deoxyguanosine in DNA + L-cysteinyl-[protein] = S-methyl-L-cysteinyl-[protein] + a 2'-deoxyguanosine in DNA</text>
        <dbReference type="Rhea" id="RHEA:24000"/>
        <dbReference type="Rhea" id="RHEA-COMP:10131"/>
        <dbReference type="Rhea" id="RHEA-COMP:10132"/>
        <dbReference type="Rhea" id="RHEA-COMP:11367"/>
        <dbReference type="Rhea" id="RHEA-COMP:11368"/>
        <dbReference type="ChEBI" id="CHEBI:29950"/>
        <dbReference type="ChEBI" id="CHEBI:82612"/>
        <dbReference type="ChEBI" id="CHEBI:85445"/>
        <dbReference type="ChEBI" id="CHEBI:85448"/>
        <dbReference type="EC" id="2.1.1.63"/>
    </reaction>
</comment>
<dbReference type="EMBL" id="CP067089">
    <property type="protein sequence ID" value="QQO07801.1"/>
    <property type="molecule type" value="Genomic_DNA"/>
</dbReference>
<evidence type="ECO:0000313" key="9">
    <source>
        <dbReference type="Proteomes" id="UP000595917"/>
    </source>
</evidence>
<reference evidence="8" key="1">
    <citation type="submission" date="2021-01" db="EMBL/GenBank/DDBJ databases">
        <title>Description of Breznakiella homolactica.</title>
        <authorList>
            <person name="Song Y."/>
            <person name="Brune A."/>
        </authorList>
    </citation>
    <scope>NUCLEOTIDE SEQUENCE</scope>
    <source>
        <strain evidence="8">RmG30</strain>
    </source>
</reference>
<keyword evidence="4" id="KW-0227">DNA damage</keyword>
<dbReference type="GO" id="GO:0006281">
    <property type="term" value="P:DNA repair"/>
    <property type="evidence" value="ECO:0007669"/>
    <property type="project" value="UniProtKB-KW"/>
</dbReference>
<dbReference type="GO" id="GO:0032259">
    <property type="term" value="P:methylation"/>
    <property type="evidence" value="ECO:0007669"/>
    <property type="project" value="UniProtKB-KW"/>
</dbReference>